<accession>A0A7G2D4Z6</accession>
<feature type="region of interest" description="Disordered" evidence="1">
    <location>
        <begin position="134"/>
        <end position="163"/>
    </location>
</feature>
<dbReference type="KEGG" id="tcq:TIRI35C_0354"/>
<sequence>MVIALSDSVNVVYETLGRYIDDLCSSIYIGTARGKALFYGDVAHPLTPTEDPLPFMNIFYSRGLIEITAVWGRMEKSAFLVRMVPSRIDVGRIMGVIEITFHPADGGAVVVTLHGNPGLAETLRDAARACRRKEGNGEGELLSSMGQPLNLITPQDSAKSSFP</sequence>
<evidence type="ECO:0000313" key="3">
    <source>
        <dbReference type="Proteomes" id="UP000516304"/>
    </source>
</evidence>
<evidence type="ECO:0000313" key="2">
    <source>
        <dbReference type="EMBL" id="CAD5243508.1"/>
    </source>
</evidence>
<name>A0A7G2D4Z6_9EURY</name>
<dbReference type="EMBL" id="LR881183">
    <property type="protein sequence ID" value="CAD5243508.1"/>
    <property type="molecule type" value="Genomic_DNA"/>
</dbReference>
<organism evidence="2 3">
    <name type="scientific">Thermococcus camini</name>
    <dbReference type="NCBI Taxonomy" id="2016373"/>
    <lineage>
        <taxon>Archaea</taxon>
        <taxon>Methanobacteriati</taxon>
        <taxon>Methanobacteriota</taxon>
        <taxon>Thermococci</taxon>
        <taxon>Thermococcales</taxon>
        <taxon>Thermococcaceae</taxon>
        <taxon>Thermococcus</taxon>
    </lineage>
</organism>
<evidence type="ECO:0000256" key="1">
    <source>
        <dbReference type="SAM" id="MobiDB-lite"/>
    </source>
</evidence>
<dbReference type="AlphaFoldDB" id="A0A7G2D4Z6"/>
<gene>
    <name evidence="2" type="ORF">TIRI35C_0354</name>
</gene>
<reference evidence="2 3" key="1">
    <citation type="submission" date="2020-09" db="EMBL/GenBank/DDBJ databases">
        <authorList>
            <person name="Courtine D."/>
        </authorList>
    </citation>
    <scope>NUCLEOTIDE SEQUENCE [LARGE SCALE GENOMIC DNA]</scope>
    <source>
        <strain evidence="2 3">IRI35c</strain>
    </source>
</reference>
<dbReference type="Proteomes" id="UP000516304">
    <property type="component" value="Chromosome TIRI35C"/>
</dbReference>
<keyword evidence="3" id="KW-1185">Reference proteome</keyword>
<proteinExistence type="predicted"/>
<feature type="compositionally biased region" description="Polar residues" evidence="1">
    <location>
        <begin position="144"/>
        <end position="163"/>
    </location>
</feature>
<protein>
    <submittedName>
        <fullName evidence="2">Uncharacterized protein</fullName>
    </submittedName>
</protein>